<gene>
    <name evidence="4" type="ORF">GCM10022384_08300</name>
</gene>
<protein>
    <submittedName>
        <fullName evidence="4">SH3 domain-containing protein</fullName>
    </submittedName>
</protein>
<sequence>MSLLSALSPRSPLLRGLATAVAAGALATAVAVTPAVANDEWGGGDSGSDSATTSPSGGNGGGNGGGDGGGGSGGNGGGHGAGNDGRQEQGSYRGVVTADRLALRTSPARGSDVIRYAHRGETVHIYCKTPGDKVKGNPLWYLLTDGTWAWGAARYIDNVGPAPRWC</sequence>
<feature type="compositionally biased region" description="Low complexity" evidence="1">
    <location>
        <begin position="47"/>
        <end position="56"/>
    </location>
</feature>
<keyword evidence="2" id="KW-0732">Signal</keyword>
<dbReference type="Gene3D" id="2.30.30.40">
    <property type="entry name" value="SH3 Domains"/>
    <property type="match status" value="1"/>
</dbReference>
<dbReference type="EMBL" id="BAABCQ010000010">
    <property type="protein sequence ID" value="GAA3957573.1"/>
    <property type="molecule type" value="Genomic_DNA"/>
</dbReference>
<feature type="chain" id="PRO_5046296520" evidence="2">
    <location>
        <begin position="38"/>
        <end position="166"/>
    </location>
</feature>
<feature type="signal peptide" evidence="2">
    <location>
        <begin position="1"/>
        <end position="37"/>
    </location>
</feature>
<organism evidence="4 5">
    <name type="scientific">Streptomyces marokkonensis</name>
    <dbReference type="NCBI Taxonomy" id="324855"/>
    <lineage>
        <taxon>Bacteria</taxon>
        <taxon>Bacillati</taxon>
        <taxon>Actinomycetota</taxon>
        <taxon>Actinomycetes</taxon>
        <taxon>Kitasatosporales</taxon>
        <taxon>Streptomycetaceae</taxon>
        <taxon>Streptomyces</taxon>
    </lineage>
</organism>
<comment type="caution">
    <text evidence="4">The sequence shown here is derived from an EMBL/GenBank/DDBJ whole genome shotgun (WGS) entry which is preliminary data.</text>
</comment>
<feature type="compositionally biased region" description="Gly residues" evidence="1">
    <location>
        <begin position="57"/>
        <end position="83"/>
    </location>
</feature>
<evidence type="ECO:0000259" key="3">
    <source>
        <dbReference type="Pfam" id="PF08239"/>
    </source>
</evidence>
<evidence type="ECO:0000313" key="5">
    <source>
        <dbReference type="Proteomes" id="UP001500034"/>
    </source>
</evidence>
<feature type="domain" description="SH3b" evidence="3">
    <location>
        <begin position="100"/>
        <end position="157"/>
    </location>
</feature>
<name>A0ABP7P0B8_9ACTN</name>
<accession>A0ABP7P0B8</accession>
<reference evidence="5" key="1">
    <citation type="journal article" date="2019" name="Int. J. Syst. Evol. Microbiol.">
        <title>The Global Catalogue of Microorganisms (GCM) 10K type strain sequencing project: providing services to taxonomists for standard genome sequencing and annotation.</title>
        <authorList>
            <consortium name="The Broad Institute Genomics Platform"/>
            <consortium name="The Broad Institute Genome Sequencing Center for Infectious Disease"/>
            <person name="Wu L."/>
            <person name="Ma J."/>
        </authorList>
    </citation>
    <scope>NUCLEOTIDE SEQUENCE [LARGE SCALE GENOMIC DNA]</scope>
    <source>
        <strain evidence="5">JCM 17027</strain>
    </source>
</reference>
<dbReference type="RefSeq" id="WP_345589278.1">
    <property type="nucleotide sequence ID" value="NZ_BAABCQ010000010.1"/>
</dbReference>
<dbReference type="InterPro" id="IPR003646">
    <property type="entry name" value="SH3-like_bac-type"/>
</dbReference>
<feature type="region of interest" description="Disordered" evidence="1">
    <location>
        <begin position="39"/>
        <end position="96"/>
    </location>
</feature>
<evidence type="ECO:0000256" key="2">
    <source>
        <dbReference type="SAM" id="SignalP"/>
    </source>
</evidence>
<proteinExistence type="predicted"/>
<dbReference type="Proteomes" id="UP001500034">
    <property type="component" value="Unassembled WGS sequence"/>
</dbReference>
<evidence type="ECO:0000313" key="4">
    <source>
        <dbReference type="EMBL" id="GAA3957573.1"/>
    </source>
</evidence>
<dbReference type="Pfam" id="PF08239">
    <property type="entry name" value="SH3_3"/>
    <property type="match status" value="1"/>
</dbReference>
<evidence type="ECO:0000256" key="1">
    <source>
        <dbReference type="SAM" id="MobiDB-lite"/>
    </source>
</evidence>
<keyword evidence="5" id="KW-1185">Reference proteome</keyword>